<dbReference type="CDD" id="cd07302">
    <property type="entry name" value="CHD"/>
    <property type="match status" value="1"/>
</dbReference>
<evidence type="ECO:0000313" key="6">
    <source>
        <dbReference type="Proteomes" id="UP000593765"/>
    </source>
</evidence>
<evidence type="ECO:0000259" key="4">
    <source>
        <dbReference type="PROSITE" id="PS50125"/>
    </source>
</evidence>
<dbReference type="SMART" id="SM01080">
    <property type="entry name" value="CHASE2"/>
    <property type="match status" value="1"/>
</dbReference>
<keyword evidence="3" id="KW-0472">Membrane</keyword>
<organism evidence="5 6">
    <name type="scientific">Humisphaera borealis</name>
    <dbReference type="NCBI Taxonomy" id="2807512"/>
    <lineage>
        <taxon>Bacteria</taxon>
        <taxon>Pseudomonadati</taxon>
        <taxon>Planctomycetota</taxon>
        <taxon>Phycisphaerae</taxon>
        <taxon>Tepidisphaerales</taxon>
        <taxon>Tepidisphaeraceae</taxon>
        <taxon>Humisphaera</taxon>
    </lineage>
</organism>
<dbReference type="EMBL" id="CP063458">
    <property type="protein sequence ID" value="QOV91802.1"/>
    <property type="molecule type" value="Genomic_DNA"/>
</dbReference>
<feature type="transmembrane region" description="Helical" evidence="3">
    <location>
        <begin position="653"/>
        <end position="671"/>
    </location>
</feature>
<feature type="transmembrane region" description="Helical" evidence="3">
    <location>
        <begin position="12"/>
        <end position="32"/>
    </location>
</feature>
<dbReference type="RefSeq" id="WP_206295117.1">
    <property type="nucleotide sequence ID" value="NZ_CP063458.1"/>
</dbReference>
<evidence type="ECO:0000256" key="3">
    <source>
        <dbReference type="SAM" id="Phobius"/>
    </source>
</evidence>
<proteinExistence type="predicted"/>
<reference evidence="5 6" key="1">
    <citation type="submission" date="2020-10" db="EMBL/GenBank/DDBJ databases">
        <title>Wide distribution of Phycisphaera-like planctomycetes from WD2101 soil group in peatlands and genome analysis of the first cultivated representative.</title>
        <authorList>
            <person name="Dedysh S.N."/>
            <person name="Beletsky A.V."/>
            <person name="Ivanova A."/>
            <person name="Kulichevskaya I.S."/>
            <person name="Suzina N.E."/>
            <person name="Philippov D.A."/>
            <person name="Rakitin A.L."/>
            <person name="Mardanov A.V."/>
            <person name="Ravin N.V."/>
        </authorList>
    </citation>
    <scope>NUCLEOTIDE SEQUENCE [LARGE SCALE GENOMIC DNA]</scope>
    <source>
        <strain evidence="5 6">M1803</strain>
    </source>
</reference>
<dbReference type="Pfam" id="PF00211">
    <property type="entry name" value="Guanylate_cyc"/>
    <property type="match status" value="1"/>
</dbReference>
<dbReference type="SUPFAM" id="SSF55073">
    <property type="entry name" value="Nucleotide cyclase"/>
    <property type="match status" value="1"/>
</dbReference>
<gene>
    <name evidence="5" type="ORF">IPV69_10785</name>
</gene>
<keyword evidence="6" id="KW-1185">Reference proteome</keyword>
<keyword evidence="3" id="KW-0812">Transmembrane</keyword>
<feature type="compositionally biased region" description="Low complexity" evidence="2">
    <location>
        <begin position="246"/>
        <end position="265"/>
    </location>
</feature>
<sequence>MARSDRHIRNSTFAVGFTLALGIFFAWMSGWLEGTEAGLYDVRAKRFQKFSPKPSDKIVHVDIDDATLEAVGAWPWPRTQMADIIDEIARAGAKAIVLDILYTEPQEIQYVRSPDGKTFTPVDHDANLAASFGRAGNVLVPASLSFVSARAQSTATTAAVKTLAAQPETTLDTLMAGLKAQGKFTAEELTEVESIFFTLRREAVLARVEDEMDQEFGGHGHRHATTAATSTVSTSTAATGPAIAATQPTTAATTQPAPSSQPTSPKFMPTPAQAEALQRKLMLRLFPSLDPNVESPQLRLVREGYDRALAERHLDGFTRQAVPGVAVFQPRSEIHPVHTLLGAAASSAYVDYPNFGDGTVRSVPLFMAHKDRWLPQMGLRTACTMLDVNPEDLIVTQDSVIIPAGTMADGTPRAERVIPVRTETHSFTSGRSIEMPLMMDIPWFGPGRWYAMYDPDRPNQKAQHLSMALLYGAAETRSRIQRNSQKVDEAIFFLLSDQTTEGGIKAMGLDMKAAKAHLLSRPPLDDLKARAFIIQTALQKVEATKIVEEFELIKPEERTKEERDQYRELTVNIANLKAAATEAGSLQAQLDQQRSELKSFLTGKAAILGWTAVAAVADQKPTPLHAAAPGVVVHGVIVNAILANDFWQTARPWVNGLLIILFGLITSVAVARLSPVVSLVTAVLLAAGYVLFNCVVLFDYGNWLVELAAPLLAVAGPWAGGTITRLVIETREKARITRRLGSYVDQDLVQYCLESRDETIFTGQERETTVVFTDLEGFTKLSDKLKKAVVPILNDYMGRATVVIKKHKGFVNKFLGDGILFFFNAPRPNVNFVENAMDCLLDLQVMMKEFNVELVRDGHSPLKMRAGMTTAKVIAGDAGSKDHADYTVLGDDVNLSARLESANKFFGTLMLVTDVSMQRAGDRFLFRPVGNIQVSGRSEGVMTYEPLAWIKDATDEEKELARRTDAVYTAFAADKAADCLAAVEAMEKAFGESKLTKTYRKMCEAVLSGEEPALPKQIVLSEK</sequence>
<feature type="coiled-coil region" evidence="1">
    <location>
        <begin position="559"/>
        <end position="596"/>
    </location>
</feature>
<name>A0A7M2X2Z6_9BACT</name>
<dbReference type="Pfam" id="PF05226">
    <property type="entry name" value="CHASE2"/>
    <property type="match status" value="1"/>
</dbReference>
<feature type="region of interest" description="Disordered" evidence="2">
    <location>
        <begin position="246"/>
        <end position="269"/>
    </location>
</feature>
<keyword evidence="3" id="KW-1133">Transmembrane helix</keyword>
<dbReference type="GO" id="GO:0004016">
    <property type="term" value="F:adenylate cyclase activity"/>
    <property type="evidence" value="ECO:0007669"/>
    <property type="project" value="UniProtKB-ARBA"/>
</dbReference>
<dbReference type="Gene3D" id="3.30.70.1230">
    <property type="entry name" value="Nucleotide cyclase"/>
    <property type="match status" value="1"/>
</dbReference>
<protein>
    <submittedName>
        <fullName evidence="5">CHASE2 domain-containing protein</fullName>
    </submittedName>
</protein>
<evidence type="ECO:0000313" key="5">
    <source>
        <dbReference type="EMBL" id="QOV91802.1"/>
    </source>
</evidence>
<accession>A0A7M2X2Z6</accession>
<feature type="transmembrane region" description="Helical" evidence="3">
    <location>
        <begin position="707"/>
        <end position="728"/>
    </location>
</feature>
<dbReference type="PANTHER" id="PTHR43081">
    <property type="entry name" value="ADENYLATE CYCLASE, TERMINAL-DIFFERENTIATION SPECIFIC-RELATED"/>
    <property type="match status" value="1"/>
</dbReference>
<dbReference type="SMART" id="SM00044">
    <property type="entry name" value="CYCc"/>
    <property type="match status" value="1"/>
</dbReference>
<evidence type="ECO:0000256" key="1">
    <source>
        <dbReference type="SAM" id="Coils"/>
    </source>
</evidence>
<dbReference type="KEGG" id="hbs:IPV69_10785"/>
<dbReference type="InterPro" id="IPR029787">
    <property type="entry name" value="Nucleotide_cyclase"/>
</dbReference>
<dbReference type="AlphaFoldDB" id="A0A7M2X2Z6"/>
<feature type="domain" description="Guanylate cyclase" evidence="4">
    <location>
        <begin position="769"/>
        <end position="900"/>
    </location>
</feature>
<evidence type="ECO:0000256" key="2">
    <source>
        <dbReference type="SAM" id="MobiDB-lite"/>
    </source>
</evidence>
<keyword evidence="1" id="KW-0175">Coiled coil</keyword>
<feature type="transmembrane region" description="Helical" evidence="3">
    <location>
        <begin position="678"/>
        <end position="701"/>
    </location>
</feature>
<dbReference type="PROSITE" id="PS50125">
    <property type="entry name" value="GUANYLATE_CYCLASE_2"/>
    <property type="match status" value="1"/>
</dbReference>
<dbReference type="InterPro" id="IPR001054">
    <property type="entry name" value="A/G_cyclase"/>
</dbReference>
<dbReference type="Proteomes" id="UP000593765">
    <property type="component" value="Chromosome"/>
</dbReference>
<dbReference type="PANTHER" id="PTHR43081:SF1">
    <property type="entry name" value="ADENYLATE CYCLASE, TERMINAL-DIFFERENTIATION SPECIFIC"/>
    <property type="match status" value="1"/>
</dbReference>
<dbReference type="GO" id="GO:0035556">
    <property type="term" value="P:intracellular signal transduction"/>
    <property type="evidence" value="ECO:0007669"/>
    <property type="project" value="InterPro"/>
</dbReference>
<dbReference type="InterPro" id="IPR007890">
    <property type="entry name" value="CHASE2"/>
</dbReference>
<dbReference type="InterPro" id="IPR050697">
    <property type="entry name" value="Adenylyl/Guanylyl_Cyclase_3/4"/>
</dbReference>
<dbReference type="GO" id="GO:0009190">
    <property type="term" value="P:cyclic nucleotide biosynthetic process"/>
    <property type="evidence" value="ECO:0007669"/>
    <property type="project" value="InterPro"/>
</dbReference>